<evidence type="ECO:0000313" key="2">
    <source>
        <dbReference type="EMBL" id="OIW31911.1"/>
    </source>
</evidence>
<keyword evidence="3" id="KW-1185">Reference proteome</keyword>
<dbReference type="OrthoDB" id="5296at2759"/>
<dbReference type="PRINTS" id="PR00081">
    <property type="entry name" value="GDHRDH"/>
</dbReference>
<dbReference type="PANTHER" id="PTHR45458:SF1">
    <property type="entry name" value="SHORT CHAIN DEHYDROGENASE"/>
    <property type="match status" value="1"/>
</dbReference>
<dbReference type="PANTHER" id="PTHR45458">
    <property type="entry name" value="SHORT-CHAIN DEHYDROGENASE/REDUCTASE SDR"/>
    <property type="match status" value="1"/>
</dbReference>
<dbReference type="AlphaFoldDB" id="A0A1J7IW10"/>
<dbReference type="Proteomes" id="UP000182658">
    <property type="component" value="Unassembled WGS sequence"/>
</dbReference>
<dbReference type="Gene3D" id="3.40.50.720">
    <property type="entry name" value="NAD(P)-binding Rossmann-like Domain"/>
    <property type="match status" value="1"/>
</dbReference>
<proteinExistence type="inferred from homology"/>
<dbReference type="InterPro" id="IPR052184">
    <property type="entry name" value="SDR_enzymes"/>
</dbReference>
<evidence type="ECO:0000313" key="3">
    <source>
        <dbReference type="Proteomes" id="UP000182658"/>
    </source>
</evidence>
<dbReference type="EMBL" id="KV875095">
    <property type="protein sequence ID" value="OIW31911.1"/>
    <property type="molecule type" value="Genomic_DNA"/>
</dbReference>
<dbReference type="InterPro" id="IPR036291">
    <property type="entry name" value="NAD(P)-bd_dom_sf"/>
</dbReference>
<sequence>MPIYCITGANRGLGLEFVRQLAADPQNTIFATSRSTSADDISDLKAVSSPNTHVLQCDVADVDSIKSFVGAAGKVLGAKKIDFLLNNAGAHFKPEQTSLHMDPEAILQNVRVNVVGTAKVIQFFYEAGLLSEDVRILNMSSGLGSMERSAGYSPRICAPYSISKAGLNMLTVHLAEDLKAKLPGVVIIVMDPGWVKTRMGGEGAILEAEHSIGGMLKKLHGLKSEDNGKYFMHDGSEVPW</sequence>
<organism evidence="2 3">
    <name type="scientific">Coniochaeta ligniaria NRRL 30616</name>
    <dbReference type="NCBI Taxonomy" id="1408157"/>
    <lineage>
        <taxon>Eukaryota</taxon>
        <taxon>Fungi</taxon>
        <taxon>Dikarya</taxon>
        <taxon>Ascomycota</taxon>
        <taxon>Pezizomycotina</taxon>
        <taxon>Sordariomycetes</taxon>
        <taxon>Sordariomycetidae</taxon>
        <taxon>Coniochaetales</taxon>
        <taxon>Coniochaetaceae</taxon>
        <taxon>Coniochaeta</taxon>
    </lineage>
</organism>
<dbReference type="PRINTS" id="PR00080">
    <property type="entry name" value="SDRFAMILY"/>
</dbReference>
<dbReference type="Pfam" id="PF00106">
    <property type="entry name" value="adh_short"/>
    <property type="match status" value="1"/>
</dbReference>
<dbReference type="FunCoup" id="A0A1J7IW10">
    <property type="interactions" value="106"/>
</dbReference>
<evidence type="ECO:0000256" key="1">
    <source>
        <dbReference type="RuleBase" id="RU000363"/>
    </source>
</evidence>
<comment type="similarity">
    <text evidence="1">Belongs to the short-chain dehydrogenases/reductases (SDR) family.</text>
</comment>
<reference evidence="2 3" key="1">
    <citation type="submission" date="2016-10" db="EMBL/GenBank/DDBJ databases">
        <title>Draft genome sequence of Coniochaeta ligniaria NRRL30616, a lignocellulolytic fungus for bioabatement of inhibitors in plant biomass hydrolysates.</title>
        <authorList>
            <consortium name="DOE Joint Genome Institute"/>
            <person name="Jimenez D.J."/>
            <person name="Hector R.E."/>
            <person name="Riley R."/>
            <person name="Sun H."/>
            <person name="Grigoriev I.V."/>
            <person name="Van Elsas J.D."/>
            <person name="Nichols N.N."/>
        </authorList>
    </citation>
    <scope>NUCLEOTIDE SEQUENCE [LARGE SCALE GENOMIC DNA]</scope>
    <source>
        <strain evidence="2 3">NRRL 30616</strain>
    </source>
</reference>
<dbReference type="SUPFAM" id="SSF51735">
    <property type="entry name" value="NAD(P)-binding Rossmann-fold domains"/>
    <property type="match status" value="1"/>
</dbReference>
<name>A0A1J7IW10_9PEZI</name>
<accession>A0A1J7IW10</accession>
<gene>
    <name evidence="2" type="ORF">CONLIGDRAFT_629599</name>
</gene>
<dbReference type="InParanoid" id="A0A1J7IW10"/>
<dbReference type="InterPro" id="IPR002347">
    <property type="entry name" value="SDR_fam"/>
</dbReference>
<dbReference type="CDD" id="cd05325">
    <property type="entry name" value="carb_red_sniffer_like_SDR_c"/>
    <property type="match status" value="1"/>
</dbReference>
<dbReference type="GO" id="GO:0016616">
    <property type="term" value="F:oxidoreductase activity, acting on the CH-OH group of donors, NAD or NADP as acceptor"/>
    <property type="evidence" value="ECO:0007669"/>
    <property type="project" value="TreeGrafter"/>
</dbReference>
<protein>
    <submittedName>
        <fullName evidence="2">NAD(P)-binding protein</fullName>
    </submittedName>
</protein>